<feature type="domain" description="Pyridoxamine 5'-phosphate oxidase N-terminal" evidence="2">
    <location>
        <begin position="6"/>
        <end position="136"/>
    </location>
</feature>
<evidence type="ECO:0000256" key="1">
    <source>
        <dbReference type="ARBA" id="ARBA00023002"/>
    </source>
</evidence>
<keyword evidence="4" id="KW-1185">Reference proteome</keyword>
<dbReference type="PANTHER" id="PTHR35176">
    <property type="entry name" value="HEME OXYGENASE HI_0854-RELATED"/>
    <property type="match status" value="1"/>
</dbReference>
<reference evidence="4" key="1">
    <citation type="journal article" date="2019" name="Int. J. Syst. Evol. Microbiol.">
        <title>The Global Catalogue of Microorganisms (GCM) 10K type strain sequencing project: providing services to taxonomists for standard genome sequencing and annotation.</title>
        <authorList>
            <consortium name="The Broad Institute Genomics Platform"/>
            <consortium name="The Broad Institute Genome Sequencing Center for Infectious Disease"/>
            <person name="Wu L."/>
            <person name="Ma J."/>
        </authorList>
    </citation>
    <scope>NUCLEOTIDE SEQUENCE [LARGE SCALE GENOMIC DNA]</scope>
    <source>
        <strain evidence="4">JCM 18304</strain>
    </source>
</reference>
<dbReference type="Gene3D" id="2.30.110.10">
    <property type="entry name" value="Electron Transport, Fmn-binding Protein, Chain A"/>
    <property type="match status" value="1"/>
</dbReference>
<evidence type="ECO:0000259" key="2">
    <source>
        <dbReference type="Pfam" id="PF01243"/>
    </source>
</evidence>
<dbReference type="InterPro" id="IPR019967">
    <property type="entry name" value="F420-dep_enz_PPOX_Rv0121"/>
</dbReference>
<comment type="caution">
    <text evidence="3">The sequence shown here is derived from an EMBL/GenBank/DDBJ whole genome shotgun (WGS) entry which is preliminary data.</text>
</comment>
<evidence type="ECO:0000313" key="3">
    <source>
        <dbReference type="EMBL" id="GAA5180735.1"/>
    </source>
</evidence>
<evidence type="ECO:0000313" key="4">
    <source>
        <dbReference type="Proteomes" id="UP001501570"/>
    </source>
</evidence>
<dbReference type="NCBIfam" id="TIGR03668">
    <property type="entry name" value="Rv0121_F420"/>
    <property type="match status" value="1"/>
</dbReference>
<dbReference type="InterPro" id="IPR052019">
    <property type="entry name" value="F420H2_bilvrd_red/Heme_oxyg"/>
</dbReference>
<dbReference type="EMBL" id="BAABJQ010000003">
    <property type="protein sequence ID" value="GAA5180735.1"/>
    <property type="molecule type" value="Genomic_DNA"/>
</dbReference>
<sequence length="140" mass="15661">MASVTEAEARSRLAAARVATLGSISGDGAPHLVPVTFALDGPTVWTGLDAKPKRTGELRRHVNIRRRPEVSLLAQEWDEDWSRLWWVRVDGSAVVTDEPEQVARAVALLREKYRQYAEVEIGGPVIRLTISTWRGWRYAG</sequence>
<accession>A0ABP9RNG5</accession>
<protein>
    <submittedName>
        <fullName evidence="3">TIGR03668 family PPOX class F420-dependent oxidoreductase</fullName>
    </submittedName>
</protein>
<gene>
    <name evidence="3" type="ORF">GCM10023322_13710</name>
</gene>
<name>A0ABP9RNG5_9ACTN</name>
<dbReference type="SUPFAM" id="SSF50475">
    <property type="entry name" value="FMN-binding split barrel"/>
    <property type="match status" value="1"/>
</dbReference>
<proteinExistence type="predicted"/>
<dbReference type="PANTHER" id="PTHR35176:SF2">
    <property type="entry name" value="F420H(2)-DEPENDENT REDUCTASE RV1155"/>
    <property type="match status" value="1"/>
</dbReference>
<dbReference type="Proteomes" id="UP001501570">
    <property type="component" value="Unassembled WGS sequence"/>
</dbReference>
<dbReference type="Pfam" id="PF01243">
    <property type="entry name" value="PNPOx_N"/>
    <property type="match status" value="1"/>
</dbReference>
<dbReference type="InterPro" id="IPR012349">
    <property type="entry name" value="Split_barrel_FMN-bd"/>
</dbReference>
<organism evidence="3 4">
    <name type="scientific">Rugosimonospora acidiphila</name>
    <dbReference type="NCBI Taxonomy" id="556531"/>
    <lineage>
        <taxon>Bacteria</taxon>
        <taxon>Bacillati</taxon>
        <taxon>Actinomycetota</taxon>
        <taxon>Actinomycetes</taxon>
        <taxon>Micromonosporales</taxon>
        <taxon>Micromonosporaceae</taxon>
        <taxon>Rugosimonospora</taxon>
    </lineage>
</organism>
<keyword evidence="1" id="KW-0560">Oxidoreductase</keyword>
<dbReference type="InterPro" id="IPR011576">
    <property type="entry name" value="Pyridox_Oxase_N"/>
</dbReference>